<dbReference type="OrthoDB" id="4106209at2759"/>
<reference evidence="2 3" key="1">
    <citation type="journal article" date="2014" name="BMC Genomics">
        <title>Genome sequencing of four Aureobasidium pullulans varieties: biotechnological potential, stress tolerance, and description of new species.</title>
        <authorList>
            <person name="Gostin Ar C."/>
            <person name="Ohm R.A."/>
            <person name="Kogej T."/>
            <person name="Sonjak S."/>
            <person name="Turk M."/>
            <person name="Zajc J."/>
            <person name="Zalar P."/>
            <person name="Grube M."/>
            <person name="Sun H."/>
            <person name="Han J."/>
            <person name="Sharma A."/>
            <person name="Chiniquy J."/>
            <person name="Ngan C.Y."/>
            <person name="Lipzen A."/>
            <person name="Barry K."/>
            <person name="Grigoriev I.V."/>
            <person name="Gunde-Cimerman N."/>
        </authorList>
    </citation>
    <scope>NUCLEOTIDE SEQUENCE [LARGE SCALE GENOMIC DNA]</scope>
    <source>
        <strain evidence="2 3">EXF-2481</strain>
    </source>
</reference>
<dbReference type="AlphaFoldDB" id="A0A074Y7W7"/>
<evidence type="ECO:0000313" key="2">
    <source>
        <dbReference type="EMBL" id="KEQ93878.1"/>
    </source>
</evidence>
<name>A0A074Y7W7_AURSE</name>
<dbReference type="GeneID" id="25364311"/>
<protein>
    <submittedName>
        <fullName evidence="2">Uncharacterized protein</fullName>
    </submittedName>
</protein>
<proteinExistence type="predicted"/>
<evidence type="ECO:0000256" key="1">
    <source>
        <dbReference type="SAM" id="MobiDB-lite"/>
    </source>
</evidence>
<organism evidence="2 3">
    <name type="scientific">Aureobasidium subglaciale (strain EXF-2481)</name>
    <name type="common">Aureobasidium pullulans var. subglaciale</name>
    <dbReference type="NCBI Taxonomy" id="1043005"/>
    <lineage>
        <taxon>Eukaryota</taxon>
        <taxon>Fungi</taxon>
        <taxon>Dikarya</taxon>
        <taxon>Ascomycota</taxon>
        <taxon>Pezizomycotina</taxon>
        <taxon>Dothideomycetes</taxon>
        <taxon>Dothideomycetidae</taxon>
        <taxon>Dothideales</taxon>
        <taxon>Saccotheciaceae</taxon>
        <taxon>Aureobasidium</taxon>
    </lineage>
</organism>
<accession>A0A074Y7W7</accession>
<dbReference type="OMA" id="GSFGAHI"/>
<dbReference type="HOGENOM" id="CLU_048612_1_0_1"/>
<dbReference type="STRING" id="1043005.A0A074Y7W7"/>
<gene>
    <name evidence="2" type="ORF">AUEXF2481DRAFT_30952</name>
</gene>
<feature type="compositionally biased region" description="Acidic residues" evidence="1">
    <location>
        <begin position="185"/>
        <end position="204"/>
    </location>
</feature>
<dbReference type="RefSeq" id="XP_013342287.1">
    <property type="nucleotide sequence ID" value="XM_013486833.1"/>
</dbReference>
<dbReference type="EMBL" id="KL584764">
    <property type="protein sequence ID" value="KEQ93878.1"/>
    <property type="molecule type" value="Genomic_DNA"/>
</dbReference>
<sequence>MRRQSSVASLLYAHLFPNPGPSDPPNFQTHLARDLIPEIRIETATFYGSLDSIEARYPGLNYCHGPHRMRLGRFPHHARLFAGIDDLRITDQEVMDLVRWEGTLWARQRFERDENIKVRDTTGDGIADWIDPRTQPIQKGLIRVQTHVEITEGRHPVDMLVDDCAREDNIDQALEQDLRDAQHDLDDDDEDDDADDDDDEDDVGENIQSIGHELNRRLLAAIAARQQGLNFEMDPEFEAYLKELVESGHLLATSRPVDGPMTHSDVLSPISDLTTVSVIPPAVSASTVTAVRRPTV</sequence>
<keyword evidence="3" id="KW-1185">Reference proteome</keyword>
<evidence type="ECO:0000313" key="3">
    <source>
        <dbReference type="Proteomes" id="UP000030641"/>
    </source>
</evidence>
<dbReference type="InParanoid" id="A0A074Y7W7"/>
<dbReference type="Proteomes" id="UP000030641">
    <property type="component" value="Unassembled WGS sequence"/>
</dbReference>
<feature type="region of interest" description="Disordered" evidence="1">
    <location>
        <begin position="183"/>
        <end position="205"/>
    </location>
</feature>